<evidence type="ECO:0000313" key="4">
    <source>
        <dbReference type="EMBL" id="KAE8421609.1"/>
    </source>
</evidence>
<protein>
    <submittedName>
        <fullName evidence="4">Ankyrin repeat-containing domain protein</fullName>
    </submittedName>
</protein>
<dbReference type="SUPFAM" id="SSF48403">
    <property type="entry name" value="Ankyrin repeat"/>
    <property type="match status" value="1"/>
</dbReference>
<feature type="repeat" description="ANK" evidence="3">
    <location>
        <begin position="191"/>
        <end position="223"/>
    </location>
</feature>
<name>A0ABQ6WX06_9EURO</name>
<dbReference type="InterPro" id="IPR036770">
    <property type="entry name" value="Ankyrin_rpt-contain_sf"/>
</dbReference>
<dbReference type="Gene3D" id="1.25.40.20">
    <property type="entry name" value="Ankyrin repeat-containing domain"/>
    <property type="match status" value="2"/>
</dbReference>
<dbReference type="Proteomes" id="UP000325395">
    <property type="component" value="Unassembled WGS sequence"/>
</dbReference>
<dbReference type="PROSITE" id="PS50297">
    <property type="entry name" value="ANK_REP_REGION"/>
    <property type="match status" value="4"/>
</dbReference>
<feature type="repeat" description="ANK" evidence="3">
    <location>
        <begin position="119"/>
        <end position="151"/>
    </location>
</feature>
<dbReference type="SMART" id="SM00248">
    <property type="entry name" value="ANK"/>
    <property type="match status" value="5"/>
</dbReference>
<dbReference type="EMBL" id="ML735700">
    <property type="protein sequence ID" value="KAE8421609.1"/>
    <property type="molecule type" value="Genomic_DNA"/>
</dbReference>
<evidence type="ECO:0000313" key="5">
    <source>
        <dbReference type="Proteomes" id="UP000325395"/>
    </source>
</evidence>
<dbReference type="PANTHER" id="PTHR24198">
    <property type="entry name" value="ANKYRIN REPEAT AND PROTEIN KINASE DOMAIN-CONTAINING PROTEIN"/>
    <property type="match status" value="1"/>
</dbReference>
<organism evidence="4 5">
    <name type="scientific">Aspergillus pseudocaelatus</name>
    <dbReference type="NCBI Taxonomy" id="1825620"/>
    <lineage>
        <taxon>Eukaryota</taxon>
        <taxon>Fungi</taxon>
        <taxon>Dikarya</taxon>
        <taxon>Ascomycota</taxon>
        <taxon>Pezizomycotina</taxon>
        <taxon>Eurotiomycetes</taxon>
        <taxon>Eurotiomycetidae</taxon>
        <taxon>Eurotiales</taxon>
        <taxon>Aspergillaceae</taxon>
        <taxon>Aspergillus</taxon>
        <taxon>Aspergillus subgen. Circumdati</taxon>
    </lineage>
</organism>
<dbReference type="PANTHER" id="PTHR24198:SF165">
    <property type="entry name" value="ANKYRIN REPEAT-CONTAINING PROTEIN-RELATED"/>
    <property type="match status" value="1"/>
</dbReference>
<sequence length="289" mass="32089">MLCVFALSSSDRMKMDEWISGKYVTANVQTTPLGIGSIMRHIPRENEDKLHQLIMEFFIGNEILNKRWLRFYNPDRYASTGRNLECPPSPIYYASIWGLQRETEQLALLGADVNAMGGDFGTLLQAASYNGHRQIVEILLKNGADVDNRLGDRREFSNTLQAASFRGHQQIVEVLSKHGADHGDDVNAKGQSGNPLLAALMEGHQPVVEILLRHGADLNSVSSLRGWTALHVVSFIGHMEAVKLLLEKGADITVRDHEGRTPLHLAMDKGHLEVVKLLLERGADIPVGR</sequence>
<dbReference type="PRINTS" id="PR01415">
    <property type="entry name" value="ANKYRIN"/>
</dbReference>
<dbReference type="PROSITE" id="PS50088">
    <property type="entry name" value="ANK_REPEAT"/>
    <property type="match status" value="4"/>
</dbReference>
<dbReference type="InterPro" id="IPR002110">
    <property type="entry name" value="Ankyrin_rpt"/>
</dbReference>
<keyword evidence="2 3" id="KW-0040">ANK repeat</keyword>
<proteinExistence type="predicted"/>
<evidence type="ECO:0000256" key="1">
    <source>
        <dbReference type="ARBA" id="ARBA00022737"/>
    </source>
</evidence>
<dbReference type="Pfam" id="PF12796">
    <property type="entry name" value="Ank_2"/>
    <property type="match status" value="2"/>
</dbReference>
<feature type="repeat" description="ANK" evidence="3">
    <location>
        <begin position="258"/>
        <end position="289"/>
    </location>
</feature>
<gene>
    <name evidence="4" type="ORF">BDV36DRAFT_292257</name>
</gene>
<reference evidence="4 5" key="1">
    <citation type="submission" date="2019-04" db="EMBL/GenBank/DDBJ databases">
        <authorList>
            <consortium name="DOE Joint Genome Institute"/>
            <person name="Mondo S."/>
            <person name="Kjaerbolling I."/>
            <person name="Vesth T."/>
            <person name="Frisvad J.C."/>
            <person name="Nybo J.L."/>
            <person name="Theobald S."/>
            <person name="Kildgaard S."/>
            <person name="Isbrandt T."/>
            <person name="Kuo A."/>
            <person name="Sato A."/>
            <person name="Lyhne E.K."/>
            <person name="Kogle M.E."/>
            <person name="Wiebenga A."/>
            <person name="Kun R.S."/>
            <person name="Lubbers R.J."/>
            <person name="Makela M.R."/>
            <person name="Barry K."/>
            <person name="Chovatia M."/>
            <person name="Clum A."/>
            <person name="Daum C."/>
            <person name="Haridas S."/>
            <person name="He G."/>
            <person name="LaButti K."/>
            <person name="Lipzen A."/>
            <person name="Riley R."/>
            <person name="Salamov A."/>
            <person name="Simmons B.A."/>
            <person name="Magnuson J.K."/>
            <person name="Henrissat B."/>
            <person name="Mortensen U.H."/>
            <person name="Larsen T.O."/>
            <person name="Devries R.P."/>
            <person name="Grigoriev I.V."/>
            <person name="Machida M."/>
            <person name="Baker S.E."/>
            <person name="Andersen M.R."/>
            <person name="Cantor M.N."/>
            <person name="Hua S.X."/>
        </authorList>
    </citation>
    <scope>NUCLEOTIDE SEQUENCE [LARGE SCALE GENOMIC DNA]</scope>
    <source>
        <strain evidence="4 5">CBS 117616</strain>
    </source>
</reference>
<keyword evidence="1" id="KW-0677">Repeat</keyword>
<keyword evidence="5" id="KW-1185">Reference proteome</keyword>
<evidence type="ECO:0000256" key="2">
    <source>
        <dbReference type="ARBA" id="ARBA00023043"/>
    </source>
</evidence>
<evidence type="ECO:0000256" key="3">
    <source>
        <dbReference type="PROSITE-ProRule" id="PRU00023"/>
    </source>
</evidence>
<accession>A0ABQ6WX06</accession>
<feature type="repeat" description="ANK" evidence="3">
    <location>
        <begin position="225"/>
        <end position="257"/>
    </location>
</feature>